<accession>A0AAW0A0D1</accession>
<sequence length="85" mass="9327">GVRAEPVVSESPFNELLHTNYIPTDAGIAQIRSHLAPHEEELAFGRADSRPQCKTGSNKTLYRRACSSRISSPSPPSRTAPKNIR</sequence>
<evidence type="ECO:0000256" key="1">
    <source>
        <dbReference type="SAM" id="MobiDB-lite"/>
    </source>
</evidence>
<feature type="non-terminal residue" evidence="2">
    <location>
        <position position="1"/>
    </location>
</feature>
<evidence type="ECO:0000313" key="3">
    <source>
        <dbReference type="Proteomes" id="UP001362999"/>
    </source>
</evidence>
<dbReference type="Proteomes" id="UP001362999">
    <property type="component" value="Unassembled WGS sequence"/>
</dbReference>
<comment type="caution">
    <text evidence="2">The sequence shown here is derived from an EMBL/GenBank/DDBJ whole genome shotgun (WGS) entry which is preliminary data.</text>
</comment>
<proteinExistence type="predicted"/>
<dbReference type="AlphaFoldDB" id="A0AAW0A0D1"/>
<protein>
    <submittedName>
        <fullName evidence="2">Uncharacterized protein</fullName>
    </submittedName>
</protein>
<keyword evidence="3" id="KW-1185">Reference proteome</keyword>
<feature type="compositionally biased region" description="Low complexity" evidence="1">
    <location>
        <begin position="63"/>
        <end position="72"/>
    </location>
</feature>
<name>A0AAW0A0D1_9AGAR</name>
<evidence type="ECO:0000313" key="2">
    <source>
        <dbReference type="EMBL" id="KAK6996902.1"/>
    </source>
</evidence>
<feature type="region of interest" description="Disordered" evidence="1">
    <location>
        <begin position="46"/>
        <end position="85"/>
    </location>
</feature>
<reference evidence="2 3" key="1">
    <citation type="journal article" date="2024" name="J Genomics">
        <title>Draft genome sequencing and assembly of Favolaschia claudopus CIRM-BRFM 2984 isolated from oak limbs.</title>
        <authorList>
            <person name="Navarro D."/>
            <person name="Drula E."/>
            <person name="Chaduli D."/>
            <person name="Cazenave R."/>
            <person name="Ahrendt S."/>
            <person name="Wang J."/>
            <person name="Lipzen A."/>
            <person name="Daum C."/>
            <person name="Barry K."/>
            <person name="Grigoriev I.V."/>
            <person name="Favel A."/>
            <person name="Rosso M.N."/>
            <person name="Martin F."/>
        </authorList>
    </citation>
    <scope>NUCLEOTIDE SEQUENCE [LARGE SCALE GENOMIC DNA]</scope>
    <source>
        <strain evidence="2 3">CIRM-BRFM 2984</strain>
    </source>
</reference>
<dbReference type="EMBL" id="JAWWNJ010000095">
    <property type="protein sequence ID" value="KAK6996902.1"/>
    <property type="molecule type" value="Genomic_DNA"/>
</dbReference>
<organism evidence="2 3">
    <name type="scientific">Favolaschia claudopus</name>
    <dbReference type="NCBI Taxonomy" id="2862362"/>
    <lineage>
        <taxon>Eukaryota</taxon>
        <taxon>Fungi</taxon>
        <taxon>Dikarya</taxon>
        <taxon>Basidiomycota</taxon>
        <taxon>Agaricomycotina</taxon>
        <taxon>Agaricomycetes</taxon>
        <taxon>Agaricomycetidae</taxon>
        <taxon>Agaricales</taxon>
        <taxon>Marasmiineae</taxon>
        <taxon>Mycenaceae</taxon>
        <taxon>Favolaschia</taxon>
    </lineage>
</organism>
<gene>
    <name evidence="2" type="ORF">R3P38DRAFT_3068362</name>
</gene>